<keyword evidence="1" id="KW-0472">Membrane</keyword>
<accession>A0A1B6DDL8</accession>
<name>A0A1B6DDL8_9HEMI</name>
<sequence length="134" mass="15142">KLLRCGEKLEPTFWFCCGVEVGTKTMELKEFGYLVCGGLAGLAVVGGSWYMYTKWIREGEEDGNQTEAQQNEQNEIELVPPMGNIEIHIMFAPLPFMGGNHSLIVWNRPVYPWYMPNVQQPAAEDSPMPQSEVD</sequence>
<organism evidence="2">
    <name type="scientific">Clastoptera arizonana</name>
    <name type="common">Arizona spittle bug</name>
    <dbReference type="NCBI Taxonomy" id="38151"/>
    <lineage>
        <taxon>Eukaryota</taxon>
        <taxon>Metazoa</taxon>
        <taxon>Ecdysozoa</taxon>
        <taxon>Arthropoda</taxon>
        <taxon>Hexapoda</taxon>
        <taxon>Insecta</taxon>
        <taxon>Pterygota</taxon>
        <taxon>Neoptera</taxon>
        <taxon>Paraneoptera</taxon>
        <taxon>Hemiptera</taxon>
        <taxon>Auchenorrhyncha</taxon>
        <taxon>Cercopoidea</taxon>
        <taxon>Clastopteridae</taxon>
        <taxon>Clastoptera</taxon>
    </lineage>
</organism>
<evidence type="ECO:0000256" key="1">
    <source>
        <dbReference type="SAM" id="Phobius"/>
    </source>
</evidence>
<evidence type="ECO:0000313" key="2">
    <source>
        <dbReference type="EMBL" id="JAS23730.1"/>
    </source>
</evidence>
<keyword evidence="1" id="KW-0812">Transmembrane</keyword>
<gene>
    <name evidence="2" type="ORF">g.815</name>
</gene>
<keyword evidence="1" id="KW-1133">Transmembrane helix</keyword>
<feature type="transmembrane region" description="Helical" evidence="1">
    <location>
        <begin position="31"/>
        <end position="52"/>
    </location>
</feature>
<protein>
    <submittedName>
        <fullName evidence="2">Uncharacterized protein</fullName>
    </submittedName>
</protein>
<dbReference type="AlphaFoldDB" id="A0A1B6DDL8"/>
<proteinExistence type="predicted"/>
<dbReference type="EMBL" id="GEDC01013568">
    <property type="protein sequence ID" value="JAS23730.1"/>
    <property type="molecule type" value="Transcribed_RNA"/>
</dbReference>
<feature type="non-terminal residue" evidence="2">
    <location>
        <position position="1"/>
    </location>
</feature>
<reference evidence="2" key="1">
    <citation type="submission" date="2015-12" db="EMBL/GenBank/DDBJ databases">
        <title>De novo transcriptome assembly of four potential Pierce s Disease insect vectors from Arizona vineyards.</title>
        <authorList>
            <person name="Tassone E.E."/>
        </authorList>
    </citation>
    <scope>NUCLEOTIDE SEQUENCE</scope>
</reference>